<evidence type="ECO:0000256" key="1">
    <source>
        <dbReference type="ARBA" id="ARBA00009080"/>
    </source>
</evidence>
<dbReference type="InterPro" id="IPR015815">
    <property type="entry name" value="HIBADH-related"/>
</dbReference>
<dbReference type="EMBL" id="FOVH01000013">
    <property type="protein sequence ID" value="SFP30454.1"/>
    <property type="molecule type" value="Genomic_DNA"/>
</dbReference>
<evidence type="ECO:0000313" key="7">
    <source>
        <dbReference type="EMBL" id="SFP30454.1"/>
    </source>
</evidence>
<evidence type="ECO:0000259" key="5">
    <source>
        <dbReference type="Pfam" id="PF03446"/>
    </source>
</evidence>
<comment type="similarity">
    <text evidence="1">Belongs to the HIBADH-related family.</text>
</comment>
<dbReference type="PANTHER" id="PTHR22981:SF7">
    <property type="entry name" value="3-HYDROXYISOBUTYRATE DEHYDROGENASE, MITOCHONDRIAL"/>
    <property type="match status" value="1"/>
</dbReference>
<organism evidence="7 8">
    <name type="scientific">Actinomadura madurae</name>
    <dbReference type="NCBI Taxonomy" id="1993"/>
    <lineage>
        <taxon>Bacteria</taxon>
        <taxon>Bacillati</taxon>
        <taxon>Actinomycetota</taxon>
        <taxon>Actinomycetes</taxon>
        <taxon>Streptosporangiales</taxon>
        <taxon>Thermomonosporaceae</taxon>
        <taxon>Actinomadura</taxon>
    </lineage>
</organism>
<name>A0A1I5P8L7_9ACTN</name>
<dbReference type="InterPro" id="IPR013328">
    <property type="entry name" value="6PGD_dom2"/>
</dbReference>
<evidence type="ECO:0000256" key="4">
    <source>
        <dbReference type="PIRSR" id="PIRSR000103-1"/>
    </source>
</evidence>
<gene>
    <name evidence="7" type="ORF">SAMN04489713_11342</name>
</gene>
<accession>A0A1I5P8L7</accession>
<dbReference type="Gene3D" id="3.40.50.720">
    <property type="entry name" value="NAD(P)-binding Rossmann-like Domain"/>
    <property type="match status" value="1"/>
</dbReference>
<evidence type="ECO:0000313" key="8">
    <source>
        <dbReference type="Proteomes" id="UP000183413"/>
    </source>
</evidence>
<dbReference type="GO" id="GO:0051287">
    <property type="term" value="F:NAD binding"/>
    <property type="evidence" value="ECO:0007669"/>
    <property type="project" value="InterPro"/>
</dbReference>
<dbReference type="GO" id="GO:0050661">
    <property type="term" value="F:NADP binding"/>
    <property type="evidence" value="ECO:0007669"/>
    <property type="project" value="InterPro"/>
</dbReference>
<dbReference type="GO" id="GO:0016054">
    <property type="term" value="P:organic acid catabolic process"/>
    <property type="evidence" value="ECO:0007669"/>
    <property type="project" value="UniProtKB-ARBA"/>
</dbReference>
<reference evidence="7 8" key="1">
    <citation type="submission" date="2016-10" db="EMBL/GenBank/DDBJ databases">
        <authorList>
            <person name="de Groot N.N."/>
        </authorList>
    </citation>
    <scope>NUCLEOTIDE SEQUENCE [LARGE SCALE GENOMIC DNA]</scope>
    <source>
        <strain evidence="7 8">DSM 43067</strain>
    </source>
</reference>
<dbReference type="STRING" id="1993.SAMN04489713_11342"/>
<dbReference type="PIRSF" id="PIRSF000103">
    <property type="entry name" value="HIBADH"/>
    <property type="match status" value="1"/>
</dbReference>
<sequence>MTDQRAIGPGSVVGFVGLGNMGFPMAGRLADAGYAVRGYDADPAVRARFAEATAAPVTEAAEVADGADAVVTMLPNSAIVHSVVIGDGLLDRMAEGAVLVDMSSSEPLRTRELAAQTAARGVPLVDAPVSGGVAGARKGTLTVMSGGEPEPVARLRGLLEVLGGKVMHVGPVGAGHALKALNNLLSATHLLASSEAIMAGREFGLDPAVMLDAINVSSGRSASTEAKWPRFVLDRGFDSGFGLRLMLKDMRIAVGLAEATGWPARLGEAAADLWSRAAGVLPADADHTEIVRWLEAEHGSRGPATAGS</sequence>
<dbReference type="Proteomes" id="UP000183413">
    <property type="component" value="Unassembled WGS sequence"/>
</dbReference>
<dbReference type="InParanoid" id="A0A1I5P8L7"/>
<feature type="domain" description="3-hydroxyisobutyrate dehydrogenase-like NAD-binding" evidence="6">
    <location>
        <begin position="173"/>
        <end position="294"/>
    </location>
</feature>
<feature type="active site" evidence="4">
    <location>
        <position position="179"/>
    </location>
</feature>
<dbReference type="GO" id="GO:0016616">
    <property type="term" value="F:oxidoreductase activity, acting on the CH-OH group of donors, NAD or NADP as acceptor"/>
    <property type="evidence" value="ECO:0007669"/>
    <property type="project" value="TreeGrafter"/>
</dbReference>
<dbReference type="eggNOG" id="COG2084">
    <property type="taxonomic scope" value="Bacteria"/>
</dbReference>
<dbReference type="Gene3D" id="1.10.1040.10">
    <property type="entry name" value="N-(1-d-carboxylethyl)-l-norvaline Dehydrogenase, domain 2"/>
    <property type="match status" value="1"/>
</dbReference>
<keyword evidence="8" id="KW-1185">Reference proteome</keyword>
<keyword evidence="2" id="KW-0560">Oxidoreductase</keyword>
<dbReference type="InterPro" id="IPR002204">
    <property type="entry name" value="3-OH-isobutyrate_DH-rel_CS"/>
</dbReference>
<dbReference type="InterPro" id="IPR029154">
    <property type="entry name" value="HIBADH-like_NADP-bd"/>
</dbReference>
<dbReference type="Pfam" id="PF14833">
    <property type="entry name" value="NAD_binding_11"/>
    <property type="match status" value="1"/>
</dbReference>
<feature type="domain" description="6-phosphogluconate dehydrogenase NADP-binding" evidence="5">
    <location>
        <begin position="13"/>
        <end position="170"/>
    </location>
</feature>
<evidence type="ECO:0000256" key="3">
    <source>
        <dbReference type="ARBA" id="ARBA00023027"/>
    </source>
</evidence>
<evidence type="ECO:0000256" key="2">
    <source>
        <dbReference type="ARBA" id="ARBA00023002"/>
    </source>
</evidence>
<evidence type="ECO:0000259" key="6">
    <source>
        <dbReference type="Pfam" id="PF14833"/>
    </source>
</evidence>
<dbReference type="FunCoup" id="A0A1I5P8L7">
    <property type="interactions" value="359"/>
</dbReference>
<dbReference type="AlphaFoldDB" id="A0A1I5P8L7"/>
<dbReference type="Pfam" id="PF03446">
    <property type="entry name" value="NAD_binding_2"/>
    <property type="match status" value="1"/>
</dbReference>
<dbReference type="InterPro" id="IPR008927">
    <property type="entry name" value="6-PGluconate_DH-like_C_sf"/>
</dbReference>
<protein>
    <submittedName>
        <fullName evidence="7">3-hydroxyisobutyrate dehydrogenase</fullName>
    </submittedName>
</protein>
<dbReference type="SUPFAM" id="SSF48179">
    <property type="entry name" value="6-phosphogluconate dehydrogenase C-terminal domain-like"/>
    <property type="match status" value="1"/>
</dbReference>
<dbReference type="InterPro" id="IPR006115">
    <property type="entry name" value="6PGDH_NADP-bd"/>
</dbReference>
<dbReference type="InterPro" id="IPR036291">
    <property type="entry name" value="NAD(P)-bd_dom_sf"/>
</dbReference>
<dbReference type="PROSITE" id="PS00895">
    <property type="entry name" value="3_HYDROXYISOBUT_DH"/>
    <property type="match status" value="1"/>
</dbReference>
<keyword evidence="3" id="KW-0520">NAD</keyword>
<dbReference type="RefSeq" id="WP_075023204.1">
    <property type="nucleotide sequence ID" value="NZ_FOVH01000013.1"/>
</dbReference>
<dbReference type="PANTHER" id="PTHR22981">
    <property type="entry name" value="3-HYDROXYISOBUTYRATE DEHYDROGENASE-RELATED"/>
    <property type="match status" value="1"/>
</dbReference>
<dbReference type="SUPFAM" id="SSF51735">
    <property type="entry name" value="NAD(P)-binding Rossmann-fold domains"/>
    <property type="match status" value="1"/>
</dbReference>
<proteinExistence type="inferred from homology"/>